<dbReference type="AlphaFoldDB" id="A0A0D8YAV4"/>
<keyword evidence="3 8" id="KW-0328">Glycosyltransferase</keyword>
<proteinExistence type="inferred from homology"/>
<keyword evidence="6 8" id="KW-1133">Transmembrane helix</keyword>
<name>A0A0D8YAV4_DICVI</name>
<evidence type="ECO:0000256" key="6">
    <source>
        <dbReference type="ARBA" id="ARBA00022989"/>
    </source>
</evidence>
<dbReference type="OrthoDB" id="2526284at2759"/>
<dbReference type="GO" id="GO:0016757">
    <property type="term" value="F:glycosyltransferase activity"/>
    <property type="evidence" value="ECO:0007669"/>
    <property type="project" value="UniProtKB-UniRule"/>
</dbReference>
<comment type="subcellular location">
    <subcellularLocation>
        <location evidence="1">Membrane</location>
        <topology evidence="1">Single-pass membrane protein</topology>
    </subcellularLocation>
</comment>
<keyword evidence="7 8" id="KW-0472">Membrane</keyword>
<evidence type="ECO:0000256" key="2">
    <source>
        <dbReference type="ARBA" id="ARBA00007647"/>
    </source>
</evidence>
<evidence type="ECO:0000256" key="8">
    <source>
        <dbReference type="RuleBase" id="RU366017"/>
    </source>
</evidence>
<dbReference type="InterPro" id="IPR052012">
    <property type="entry name" value="GTase_92"/>
</dbReference>
<dbReference type="GO" id="GO:0016020">
    <property type="term" value="C:membrane"/>
    <property type="evidence" value="ECO:0007669"/>
    <property type="project" value="UniProtKB-SubCell"/>
</dbReference>
<keyword evidence="4 8" id="KW-0808">Transferase</keyword>
<accession>A0A0D8YAV4</accession>
<dbReference type="EMBL" id="KN716153">
    <property type="protein sequence ID" value="KJH53322.1"/>
    <property type="molecule type" value="Genomic_DNA"/>
</dbReference>
<keyword evidence="10" id="KW-1185">Reference proteome</keyword>
<gene>
    <name evidence="9" type="ORF">DICVIV_00445</name>
</gene>
<evidence type="ECO:0000256" key="3">
    <source>
        <dbReference type="ARBA" id="ARBA00022676"/>
    </source>
</evidence>
<reference evidence="10" key="2">
    <citation type="journal article" date="2016" name="Sci. Rep.">
        <title>Dictyocaulus viviparus genome, variome and transcriptome elucidate lungworm biology and support future intervention.</title>
        <authorList>
            <person name="McNulty S.N."/>
            <person name="Strube C."/>
            <person name="Rosa B.A."/>
            <person name="Martin J.C."/>
            <person name="Tyagi R."/>
            <person name="Choi Y.J."/>
            <person name="Wang Q."/>
            <person name="Hallsworth Pepin K."/>
            <person name="Zhang X."/>
            <person name="Ozersky P."/>
            <person name="Wilson R.K."/>
            <person name="Sternberg P.W."/>
            <person name="Gasser R.B."/>
            <person name="Mitreva M."/>
        </authorList>
    </citation>
    <scope>NUCLEOTIDE SEQUENCE [LARGE SCALE GENOMIC DNA]</scope>
    <source>
        <strain evidence="10">HannoverDv2000</strain>
    </source>
</reference>
<dbReference type="PANTHER" id="PTHR21645:SF2">
    <property type="entry name" value="GLYCOSYLTRANSFERASE FAMILY 92 PROTEIN F59C6.8"/>
    <property type="match status" value="1"/>
</dbReference>
<keyword evidence="5 8" id="KW-0812">Transmembrane</keyword>
<feature type="transmembrane region" description="Helical" evidence="8">
    <location>
        <begin position="31"/>
        <end position="54"/>
    </location>
</feature>
<dbReference type="PANTHER" id="PTHR21645">
    <property type="entry name" value="GLYCOSYLTRANSFERASE FAMILY 92 PROTEIN"/>
    <property type="match status" value="1"/>
</dbReference>
<dbReference type="InterPro" id="IPR008166">
    <property type="entry name" value="Glyco_transf_92"/>
</dbReference>
<evidence type="ECO:0000256" key="4">
    <source>
        <dbReference type="ARBA" id="ARBA00022679"/>
    </source>
</evidence>
<organism evidence="9 10">
    <name type="scientific">Dictyocaulus viviparus</name>
    <name type="common">Bovine lungworm</name>
    <dbReference type="NCBI Taxonomy" id="29172"/>
    <lineage>
        <taxon>Eukaryota</taxon>
        <taxon>Metazoa</taxon>
        <taxon>Ecdysozoa</taxon>
        <taxon>Nematoda</taxon>
        <taxon>Chromadorea</taxon>
        <taxon>Rhabditida</taxon>
        <taxon>Rhabditina</taxon>
        <taxon>Rhabditomorpha</taxon>
        <taxon>Strongyloidea</taxon>
        <taxon>Metastrongylidae</taxon>
        <taxon>Dictyocaulus</taxon>
    </lineage>
</organism>
<evidence type="ECO:0000313" key="10">
    <source>
        <dbReference type="Proteomes" id="UP000053766"/>
    </source>
</evidence>
<reference evidence="9 10" key="1">
    <citation type="submission" date="2013-11" db="EMBL/GenBank/DDBJ databases">
        <title>Draft genome of the bovine lungworm Dictyocaulus viviparus.</title>
        <authorList>
            <person name="Mitreva M."/>
        </authorList>
    </citation>
    <scope>NUCLEOTIDE SEQUENCE [LARGE SCALE GENOMIC DNA]</scope>
    <source>
        <strain evidence="9 10">HannoverDv2000</strain>
    </source>
</reference>
<evidence type="ECO:0000256" key="7">
    <source>
        <dbReference type="ARBA" id="ARBA00023136"/>
    </source>
</evidence>
<comment type="similarity">
    <text evidence="2 8">Belongs to the glycosyltransferase 92 family.</text>
</comment>
<dbReference type="Pfam" id="PF01697">
    <property type="entry name" value="Glyco_transf_92"/>
    <property type="match status" value="1"/>
</dbReference>
<evidence type="ECO:0000256" key="1">
    <source>
        <dbReference type="ARBA" id="ARBA00004167"/>
    </source>
</evidence>
<protein>
    <recommendedName>
        <fullName evidence="8">Glycosyltransferase family 92 protein</fullName>
        <ecNumber evidence="8">2.4.1.-</ecNumber>
    </recommendedName>
</protein>
<evidence type="ECO:0000313" key="9">
    <source>
        <dbReference type="EMBL" id="KJH53322.1"/>
    </source>
</evidence>
<evidence type="ECO:0000256" key="5">
    <source>
        <dbReference type="ARBA" id="ARBA00022692"/>
    </source>
</evidence>
<sequence length="513" mass="59703">MSKEYEVFVCGSDWRSMSPYTVITAPRYRRLCCITCINGALLLLFIAAVALSYFDKQHNNIIREYVARQDDIVILSATYYNRSRSFENNTVVLLLNAHQVLHLKHPELHGLSSNSSTTEAVTFRIYPVVRQIPFYCKWIPFIAIGQVNEGMTSLQLTTGETAMTISTRRPYTEQHDVIACFSPLFLNERWQLLLLTAEVYSHYGAVMHFYVRSMITDLFTILNRYPNVRINPWPSIRLGVKRANLNTFDPNLELEFRNQAAAMTDCLLLYKIFLIYPTAAAVAYNMSQSEITSFFEFMHYEVAGTFEEETSFNEVSDCRSIITLEVFTIYSLDRSKFFHVDSKEKRLTIFIAKLHPIPIYSYVSLPIELNSALHLRFWNFINDTVPNTTVGPWPTYDPLLKHPNGIPLIAQQDLYDIHQSFLTNMQNMMNVYRRLPEFPTYYPLIEQCYNRIFYNGEQHSKCKGPELCEIPRIDNIRCVNINNDYETIDGYSRTIFHRLIDVHFVFSENGCVL</sequence>
<dbReference type="Proteomes" id="UP000053766">
    <property type="component" value="Unassembled WGS sequence"/>
</dbReference>
<dbReference type="EC" id="2.4.1.-" evidence="8"/>